<comment type="similarity">
    <text evidence="2">Belongs to the SusD family.</text>
</comment>
<evidence type="ECO:0000256" key="1">
    <source>
        <dbReference type="ARBA" id="ARBA00004442"/>
    </source>
</evidence>
<dbReference type="EMBL" id="JBHSCZ010000002">
    <property type="protein sequence ID" value="MFC4262867.1"/>
    <property type="molecule type" value="Genomic_DNA"/>
</dbReference>
<dbReference type="InterPro" id="IPR012944">
    <property type="entry name" value="SusD_RagB_dom"/>
</dbReference>
<proteinExistence type="inferred from homology"/>
<dbReference type="Proteomes" id="UP001595907">
    <property type="component" value="Unassembled WGS sequence"/>
</dbReference>
<evidence type="ECO:0000313" key="8">
    <source>
        <dbReference type="EMBL" id="MFC4262867.1"/>
    </source>
</evidence>
<dbReference type="SUPFAM" id="SSF48452">
    <property type="entry name" value="TPR-like"/>
    <property type="match status" value="1"/>
</dbReference>
<evidence type="ECO:0000256" key="2">
    <source>
        <dbReference type="ARBA" id="ARBA00006275"/>
    </source>
</evidence>
<feature type="signal peptide" evidence="6">
    <location>
        <begin position="1"/>
        <end position="19"/>
    </location>
</feature>
<dbReference type="PROSITE" id="PS51257">
    <property type="entry name" value="PROKAR_LIPOPROTEIN"/>
    <property type="match status" value="1"/>
</dbReference>
<evidence type="ECO:0000256" key="6">
    <source>
        <dbReference type="SAM" id="SignalP"/>
    </source>
</evidence>
<comment type="caution">
    <text evidence="8">The sequence shown here is derived from an EMBL/GenBank/DDBJ whole genome shotgun (WGS) entry which is preliminary data.</text>
</comment>
<evidence type="ECO:0000256" key="5">
    <source>
        <dbReference type="ARBA" id="ARBA00023237"/>
    </source>
</evidence>
<keyword evidence="9" id="KW-1185">Reference proteome</keyword>
<reference evidence="9" key="1">
    <citation type="journal article" date="2019" name="Int. J. Syst. Evol. Microbiol.">
        <title>The Global Catalogue of Microorganisms (GCM) 10K type strain sequencing project: providing services to taxonomists for standard genome sequencing and annotation.</title>
        <authorList>
            <consortium name="The Broad Institute Genomics Platform"/>
            <consortium name="The Broad Institute Genome Sequencing Center for Infectious Disease"/>
            <person name="Wu L."/>
            <person name="Ma J."/>
        </authorList>
    </citation>
    <scope>NUCLEOTIDE SEQUENCE [LARGE SCALE GENOMIC DNA]</scope>
    <source>
        <strain evidence="9">CECT 8289</strain>
    </source>
</reference>
<keyword evidence="5" id="KW-0998">Cell outer membrane</keyword>
<sequence length="514" mass="56654">MKYNFLKTAFVLGSAIALASCTKLDEKLDSALTLPQAQALTNADQLLKATYNSMQDALTSQDRFISLSEHSTDEMVGPTRSTDWDDNGVWRVIHTHNWDADHQQVTATFENLLIMQFNATNVLNFNPSPAQAAEARFLRAFSMWATLDGWNQVPYRPTGTSLSAAPIVLKGGQALDTIISELNAIIPTLGTAAKNRANKNAARALLMKCYLNRAVYTSNRKSFTFAAADMNQVITLADQIISSGSYSLNSNYFAQFGPSNNTSTENIFTYGGGVTENQGRSGNNVRSRWHMSMHYNQNPGGWNGFTTLSDFYNKFEAVDKRRGAAFPVSGYNNPGGRVNVGFLVGQQYDLGNDTLLKDRNGNLLVFTPAVALSESNPATLERSGIRVVKYAPDFASDDNPANEFAFIRYADVLLMKAEALLRTNNAPAGLLIVNNLRSVRGATALATLTEQNLLDERGRELYWEGWRRNDQIRFGTFLAANQLKPNVSADKYLLFPIPNNDLAANPSLVQNTGY</sequence>
<evidence type="ECO:0000256" key="4">
    <source>
        <dbReference type="ARBA" id="ARBA00023136"/>
    </source>
</evidence>
<evidence type="ECO:0000256" key="3">
    <source>
        <dbReference type="ARBA" id="ARBA00022729"/>
    </source>
</evidence>
<comment type="subcellular location">
    <subcellularLocation>
        <location evidence="1">Cell outer membrane</location>
    </subcellularLocation>
</comment>
<name>A0ABV8QSX7_9BACT</name>
<organism evidence="8 9">
    <name type="scientific">Ferruginibacter yonginensis</name>
    <dbReference type="NCBI Taxonomy" id="1310416"/>
    <lineage>
        <taxon>Bacteria</taxon>
        <taxon>Pseudomonadati</taxon>
        <taxon>Bacteroidota</taxon>
        <taxon>Chitinophagia</taxon>
        <taxon>Chitinophagales</taxon>
        <taxon>Chitinophagaceae</taxon>
        <taxon>Ferruginibacter</taxon>
    </lineage>
</organism>
<dbReference type="Pfam" id="PF07980">
    <property type="entry name" value="SusD_RagB"/>
    <property type="match status" value="1"/>
</dbReference>
<dbReference type="RefSeq" id="WP_379708745.1">
    <property type="nucleotide sequence ID" value="NZ_JBHSCZ010000002.1"/>
</dbReference>
<evidence type="ECO:0000313" key="9">
    <source>
        <dbReference type="Proteomes" id="UP001595907"/>
    </source>
</evidence>
<accession>A0ABV8QSX7</accession>
<feature type="domain" description="RagB/SusD" evidence="7">
    <location>
        <begin position="246"/>
        <end position="514"/>
    </location>
</feature>
<keyword evidence="3 6" id="KW-0732">Signal</keyword>
<evidence type="ECO:0000259" key="7">
    <source>
        <dbReference type="Pfam" id="PF07980"/>
    </source>
</evidence>
<dbReference type="Gene3D" id="1.25.40.390">
    <property type="match status" value="1"/>
</dbReference>
<feature type="chain" id="PRO_5046752510" evidence="6">
    <location>
        <begin position="20"/>
        <end position="514"/>
    </location>
</feature>
<gene>
    <name evidence="8" type="ORF">ACFOWM_08265</name>
</gene>
<protein>
    <submittedName>
        <fullName evidence="8">RagB/SusD family nutrient uptake outer membrane protein</fullName>
    </submittedName>
</protein>
<dbReference type="InterPro" id="IPR011990">
    <property type="entry name" value="TPR-like_helical_dom_sf"/>
</dbReference>
<keyword evidence="4" id="KW-0472">Membrane</keyword>